<evidence type="ECO:0000256" key="8">
    <source>
        <dbReference type="ARBA" id="ARBA00022573"/>
    </source>
</evidence>
<evidence type="ECO:0000256" key="3">
    <source>
        <dbReference type="ARBA" id="ARBA00004663"/>
    </source>
</evidence>
<dbReference type="GO" id="GO:0005886">
    <property type="term" value="C:plasma membrane"/>
    <property type="evidence" value="ECO:0007669"/>
    <property type="project" value="UniProtKB-SubCell"/>
</dbReference>
<evidence type="ECO:0000256" key="16">
    <source>
        <dbReference type="ARBA" id="ARBA00032853"/>
    </source>
</evidence>
<feature type="transmembrane region" description="Helical" evidence="19">
    <location>
        <begin position="138"/>
        <end position="156"/>
    </location>
</feature>
<keyword evidence="8 19" id="KW-0169">Cobalamin biosynthesis</keyword>
<protein>
    <recommendedName>
        <fullName evidence="6 19">Adenosylcobinamide-GDP ribazoletransferase</fullName>
        <ecNumber evidence="5 19">2.7.8.26</ecNumber>
    </recommendedName>
    <alternativeName>
        <fullName evidence="16 19">Cobalamin synthase</fullName>
    </alternativeName>
    <alternativeName>
        <fullName evidence="15 19">Cobalamin-5'-phosphate synthase</fullName>
    </alternativeName>
</protein>
<reference evidence="20 21" key="1">
    <citation type="submission" date="2019-08" db="EMBL/GenBank/DDBJ databases">
        <title>In-depth cultivation of the pig gut microbiome towards novel bacterial diversity and tailored functional studies.</title>
        <authorList>
            <person name="Wylensek D."/>
            <person name="Hitch T.C.A."/>
            <person name="Clavel T."/>
        </authorList>
    </citation>
    <scope>NUCLEOTIDE SEQUENCE [LARGE SCALE GENOMIC DNA]</scope>
    <source>
        <strain evidence="20 21">WCA-SAB-591-4A-A</strain>
    </source>
</reference>
<evidence type="ECO:0000256" key="18">
    <source>
        <dbReference type="ARBA" id="ARBA00049504"/>
    </source>
</evidence>
<evidence type="ECO:0000256" key="17">
    <source>
        <dbReference type="ARBA" id="ARBA00048623"/>
    </source>
</evidence>
<dbReference type="HAMAP" id="MF_00719">
    <property type="entry name" value="CobS"/>
    <property type="match status" value="1"/>
</dbReference>
<gene>
    <name evidence="19 20" type="primary">cobS</name>
    <name evidence="20" type="ORF">FYJ71_04920</name>
</gene>
<evidence type="ECO:0000256" key="12">
    <source>
        <dbReference type="ARBA" id="ARBA00022989"/>
    </source>
</evidence>
<dbReference type="PANTHER" id="PTHR34148:SF1">
    <property type="entry name" value="ADENOSYLCOBINAMIDE-GDP RIBAZOLETRANSFERASE"/>
    <property type="match status" value="1"/>
</dbReference>
<keyword evidence="13 19" id="KW-0472">Membrane</keyword>
<dbReference type="EC" id="2.7.8.26" evidence="5 19"/>
<feature type="transmembrane region" description="Helical" evidence="19">
    <location>
        <begin position="30"/>
        <end position="51"/>
    </location>
</feature>
<keyword evidence="11 19" id="KW-0460">Magnesium</keyword>
<keyword evidence="12 19" id="KW-1133">Transmembrane helix</keyword>
<dbReference type="RefSeq" id="WP_154537712.1">
    <property type="nucleotide sequence ID" value="NZ_VUNE01000002.1"/>
</dbReference>
<evidence type="ECO:0000256" key="4">
    <source>
        <dbReference type="ARBA" id="ARBA00010561"/>
    </source>
</evidence>
<evidence type="ECO:0000256" key="19">
    <source>
        <dbReference type="HAMAP-Rule" id="MF_00719"/>
    </source>
</evidence>
<comment type="pathway">
    <text evidence="3 19">Cofactor biosynthesis; adenosylcobalamin biosynthesis; adenosylcobalamin from cob(II)yrinate a,c-diamide: step 7/7.</text>
</comment>
<evidence type="ECO:0000256" key="7">
    <source>
        <dbReference type="ARBA" id="ARBA00022475"/>
    </source>
</evidence>
<keyword evidence="7 19" id="KW-1003">Cell membrane</keyword>
<sequence>MNKFINILQFLTRITIKKDVPYEKNMGSGLIFFPIVGIVIGGILLVEYLALTTFVSPRYSIIVIPFILVISEIIITGGLHVDGFGDTFDGLFSYRDKDGILEIMKDPRLGTNGVLSVIFLVLSKIIIIFILIDRDILWPIFLMPMIGRYVCVVLSYKSNPARVNGMGNMFIGKCDIGTLLASSAFTALVVTVASAIFSKSFVQAILDIVIVGVMFILTNVFEYLVSKKIGGLTGDILGCGIELGELVFLICILLVTI</sequence>
<evidence type="ECO:0000256" key="15">
    <source>
        <dbReference type="ARBA" id="ARBA00032605"/>
    </source>
</evidence>
<comment type="cofactor">
    <cofactor evidence="1 19">
        <name>Mg(2+)</name>
        <dbReference type="ChEBI" id="CHEBI:18420"/>
    </cofactor>
</comment>
<comment type="caution">
    <text evidence="20">The sequence shown here is derived from an EMBL/GenBank/DDBJ whole genome shotgun (WGS) entry which is preliminary data.</text>
</comment>
<name>A0A6N7WZT7_9FIRM</name>
<comment type="subcellular location">
    <subcellularLocation>
        <location evidence="2 19">Cell membrane</location>
        <topology evidence="2 19">Multi-pass membrane protein</topology>
    </subcellularLocation>
</comment>
<evidence type="ECO:0000256" key="10">
    <source>
        <dbReference type="ARBA" id="ARBA00022692"/>
    </source>
</evidence>
<feature type="transmembrane region" description="Helical" evidence="19">
    <location>
        <begin position="57"/>
        <end position="75"/>
    </location>
</feature>
<comment type="catalytic activity">
    <reaction evidence="17 19">
        <text>alpha-ribazole + adenosylcob(III)inamide-GDP = adenosylcob(III)alamin + GMP + H(+)</text>
        <dbReference type="Rhea" id="RHEA:16049"/>
        <dbReference type="ChEBI" id="CHEBI:10329"/>
        <dbReference type="ChEBI" id="CHEBI:15378"/>
        <dbReference type="ChEBI" id="CHEBI:18408"/>
        <dbReference type="ChEBI" id="CHEBI:58115"/>
        <dbReference type="ChEBI" id="CHEBI:60487"/>
        <dbReference type="EC" id="2.7.8.26"/>
    </reaction>
</comment>
<comment type="function">
    <text evidence="14 19">Joins adenosylcobinamide-GDP and alpha-ribazole to generate adenosylcobalamin (Ado-cobalamin). Also synthesizes adenosylcobalamin 5'-phosphate from adenosylcobinamide-GDP and alpha-ribazole 5'-phosphate.</text>
</comment>
<dbReference type="Pfam" id="PF02654">
    <property type="entry name" value="CobS"/>
    <property type="match status" value="1"/>
</dbReference>
<comment type="catalytic activity">
    <reaction evidence="18 19">
        <text>alpha-ribazole 5'-phosphate + adenosylcob(III)inamide-GDP = adenosylcob(III)alamin 5'-phosphate + GMP + H(+)</text>
        <dbReference type="Rhea" id="RHEA:23560"/>
        <dbReference type="ChEBI" id="CHEBI:15378"/>
        <dbReference type="ChEBI" id="CHEBI:57918"/>
        <dbReference type="ChEBI" id="CHEBI:58115"/>
        <dbReference type="ChEBI" id="CHEBI:60487"/>
        <dbReference type="ChEBI" id="CHEBI:60493"/>
        <dbReference type="EC" id="2.7.8.26"/>
    </reaction>
</comment>
<evidence type="ECO:0000256" key="2">
    <source>
        <dbReference type="ARBA" id="ARBA00004651"/>
    </source>
</evidence>
<feature type="transmembrane region" description="Helical" evidence="19">
    <location>
        <begin position="113"/>
        <end position="132"/>
    </location>
</feature>
<comment type="similarity">
    <text evidence="4 19">Belongs to the CobS family.</text>
</comment>
<evidence type="ECO:0000256" key="11">
    <source>
        <dbReference type="ARBA" id="ARBA00022842"/>
    </source>
</evidence>
<evidence type="ECO:0000256" key="1">
    <source>
        <dbReference type="ARBA" id="ARBA00001946"/>
    </source>
</evidence>
<dbReference type="PANTHER" id="PTHR34148">
    <property type="entry name" value="ADENOSYLCOBINAMIDE-GDP RIBAZOLETRANSFERASE"/>
    <property type="match status" value="1"/>
</dbReference>
<dbReference type="EMBL" id="VUNE01000002">
    <property type="protein sequence ID" value="MST62318.1"/>
    <property type="molecule type" value="Genomic_DNA"/>
</dbReference>
<dbReference type="AlphaFoldDB" id="A0A6N7WZT7"/>
<evidence type="ECO:0000313" key="20">
    <source>
        <dbReference type="EMBL" id="MST62318.1"/>
    </source>
</evidence>
<keyword evidence="9 19" id="KW-0808">Transferase</keyword>
<evidence type="ECO:0000256" key="5">
    <source>
        <dbReference type="ARBA" id="ARBA00013200"/>
    </source>
</evidence>
<keyword evidence="21" id="KW-1185">Reference proteome</keyword>
<dbReference type="UniPathway" id="UPA00148">
    <property type="reaction ID" value="UER00238"/>
</dbReference>
<feature type="transmembrane region" description="Helical" evidence="19">
    <location>
        <begin position="236"/>
        <end position="255"/>
    </location>
</feature>
<dbReference type="Proteomes" id="UP000440713">
    <property type="component" value="Unassembled WGS sequence"/>
</dbReference>
<dbReference type="NCBIfam" id="TIGR00317">
    <property type="entry name" value="cobS"/>
    <property type="match status" value="1"/>
</dbReference>
<dbReference type="GO" id="GO:0009236">
    <property type="term" value="P:cobalamin biosynthetic process"/>
    <property type="evidence" value="ECO:0007669"/>
    <property type="project" value="UniProtKB-UniRule"/>
</dbReference>
<dbReference type="GO" id="GO:0008818">
    <property type="term" value="F:cobalamin 5'-phosphate synthase activity"/>
    <property type="evidence" value="ECO:0007669"/>
    <property type="project" value="UniProtKB-UniRule"/>
</dbReference>
<dbReference type="GO" id="GO:0051073">
    <property type="term" value="F:adenosylcobinamide-GDP ribazoletransferase activity"/>
    <property type="evidence" value="ECO:0007669"/>
    <property type="project" value="UniProtKB-UniRule"/>
</dbReference>
<keyword evidence="10 19" id="KW-0812">Transmembrane</keyword>
<evidence type="ECO:0000313" key="21">
    <source>
        <dbReference type="Proteomes" id="UP000440713"/>
    </source>
</evidence>
<accession>A0A6N7WZT7</accession>
<organism evidence="20 21">
    <name type="scientific">Peptostreptococcus porci</name>
    <dbReference type="NCBI Taxonomy" id="2652282"/>
    <lineage>
        <taxon>Bacteria</taxon>
        <taxon>Bacillati</taxon>
        <taxon>Bacillota</taxon>
        <taxon>Clostridia</taxon>
        <taxon>Peptostreptococcales</taxon>
        <taxon>Peptostreptococcaceae</taxon>
        <taxon>Peptostreptococcus</taxon>
    </lineage>
</organism>
<evidence type="ECO:0000256" key="14">
    <source>
        <dbReference type="ARBA" id="ARBA00025228"/>
    </source>
</evidence>
<evidence type="ECO:0000256" key="13">
    <source>
        <dbReference type="ARBA" id="ARBA00023136"/>
    </source>
</evidence>
<feature type="transmembrane region" description="Helical" evidence="19">
    <location>
        <begin position="176"/>
        <end position="198"/>
    </location>
</feature>
<evidence type="ECO:0000256" key="6">
    <source>
        <dbReference type="ARBA" id="ARBA00015850"/>
    </source>
</evidence>
<feature type="transmembrane region" description="Helical" evidence="19">
    <location>
        <begin position="204"/>
        <end position="224"/>
    </location>
</feature>
<dbReference type="InterPro" id="IPR003805">
    <property type="entry name" value="CobS"/>
</dbReference>
<evidence type="ECO:0000256" key="9">
    <source>
        <dbReference type="ARBA" id="ARBA00022679"/>
    </source>
</evidence>
<proteinExistence type="inferred from homology"/>